<gene>
    <name evidence="2" type="ordered locus">BA_1920</name>
</gene>
<protein>
    <submittedName>
        <fullName evidence="2">Uncharacterized protein</fullName>
    </submittedName>
</protein>
<feature type="transmembrane region" description="Helical" evidence="1">
    <location>
        <begin position="12"/>
        <end position="36"/>
    </location>
</feature>
<dbReference type="AlphaFoldDB" id="A0A2P0HCX0"/>
<evidence type="ECO:0000313" key="2">
    <source>
        <dbReference type="EMBL" id="AAP25815.1"/>
    </source>
</evidence>
<evidence type="ECO:0000256" key="1">
    <source>
        <dbReference type="SAM" id="Phobius"/>
    </source>
</evidence>
<dbReference type="Proteomes" id="UP000000427">
    <property type="component" value="Chromosome"/>
</dbReference>
<sequence>MLNEKMKDFNLITSFFAFALLTFLSLDYTLTLNFYLNALLPQHQYLPLYIFSHHSFFYFPSHRIISYISSLNAHKLTPLQKRKLFLSTASFSLHIIFLNKISLHLQ</sequence>
<dbReference type="EMBL" id="AE016879">
    <property type="protein sequence ID" value="AAP25815.1"/>
    <property type="molecule type" value="Genomic_DNA"/>
</dbReference>
<dbReference type="KEGG" id="ban:BA_1920"/>
<keyword evidence="1" id="KW-1133">Transmembrane helix</keyword>
<organism evidence="2 3">
    <name type="scientific">Bacillus anthracis</name>
    <name type="common">anthrax bacterium</name>
    <dbReference type="NCBI Taxonomy" id="1392"/>
    <lineage>
        <taxon>Bacteria</taxon>
        <taxon>Bacillati</taxon>
        <taxon>Bacillota</taxon>
        <taxon>Bacilli</taxon>
        <taxon>Bacillales</taxon>
        <taxon>Bacillaceae</taxon>
        <taxon>Bacillus</taxon>
        <taxon>Bacillus cereus group</taxon>
    </lineage>
</organism>
<proteinExistence type="predicted"/>
<reference evidence="2 3" key="1">
    <citation type="journal article" date="2003" name="Nature">
        <title>The genome sequence of Bacillus anthracis Ames and comparison to closely related bacteria.</title>
        <authorList>
            <person name="Read T.D."/>
            <person name="Peterson S.N."/>
            <person name="Tourasse N."/>
            <person name="Baillie L.W."/>
            <person name="Paulsen I.T."/>
            <person name="Nelson K.E."/>
            <person name="Tettelin H."/>
            <person name="Fouts D.E."/>
            <person name="Eisen J.A."/>
            <person name="Gill S.R."/>
            <person name="Holtzapple E.K."/>
            <person name="Okstad O.A."/>
            <person name="Helgason E."/>
            <person name="Rilstone J."/>
            <person name="Wu M."/>
            <person name="Kolonay J.F."/>
            <person name="Beanan M.J."/>
            <person name="Dodson R.J."/>
            <person name="Brinkac L.M."/>
            <person name="Gwinn M."/>
            <person name="DeBoy R.T."/>
            <person name="Madpu R."/>
            <person name="Daugherty S.C."/>
            <person name="Durkin A.S."/>
            <person name="Haft D.H."/>
            <person name="Nelson W.C."/>
            <person name="Peterson J.D."/>
            <person name="Pop M."/>
            <person name="Khouri H.M."/>
            <person name="Radune D."/>
            <person name="Benton J.L."/>
            <person name="Mahamoud Y."/>
            <person name="Jiang L."/>
            <person name="Hance I.R."/>
            <person name="Weidman J.F."/>
            <person name="Berry K.J."/>
            <person name="Plaut R.D."/>
            <person name="Wolf A.M."/>
            <person name="Watkins K.L."/>
            <person name="Nierman W.C."/>
            <person name="Hazen A."/>
            <person name="Cline R."/>
            <person name="Redmond C."/>
            <person name="Thwaite J.E."/>
            <person name="White O."/>
            <person name="Salzberg S.L."/>
            <person name="Thomason B."/>
            <person name="Friedlander A.M."/>
            <person name="Koehler T.M."/>
            <person name="Hanna P.C."/>
            <person name="Kolsto A.B."/>
            <person name="Fraser C.M."/>
        </authorList>
    </citation>
    <scope>NUCLEOTIDE SEQUENCE [LARGE SCALE GENOMIC DNA]</scope>
    <source>
        <strain evidence="3">Ames / isolate Porton</strain>
    </source>
</reference>
<accession>A0A2P0HCX0</accession>
<name>A0A2P0HCX0_BACAN</name>
<keyword evidence="1" id="KW-0472">Membrane</keyword>
<keyword evidence="1" id="KW-0812">Transmembrane</keyword>
<evidence type="ECO:0000313" key="3">
    <source>
        <dbReference type="Proteomes" id="UP000000427"/>
    </source>
</evidence>